<feature type="non-terminal residue" evidence="4">
    <location>
        <position position="588"/>
    </location>
</feature>
<dbReference type="GO" id="GO:0005737">
    <property type="term" value="C:cytoplasm"/>
    <property type="evidence" value="ECO:0007669"/>
    <property type="project" value="TreeGrafter"/>
</dbReference>
<feature type="domain" description="3-octaprenyl-4-hydroxybenzoate carboxy-lyase-like Rift-related" evidence="1">
    <location>
        <begin position="127"/>
        <end position="322"/>
    </location>
</feature>
<dbReference type="Pfam" id="PF01977">
    <property type="entry name" value="UbiD"/>
    <property type="match status" value="1"/>
</dbReference>
<dbReference type="SUPFAM" id="SSF143968">
    <property type="entry name" value="UbiD C-terminal domain-like"/>
    <property type="match status" value="2"/>
</dbReference>
<proteinExistence type="predicted"/>
<evidence type="ECO:0000313" key="4">
    <source>
        <dbReference type="EMBL" id="EMG36221.1"/>
    </source>
</evidence>
<feature type="domain" description="3-octaprenyl-4-hydroxybenzoate carboxy-lyase-like C-terminal" evidence="3">
    <location>
        <begin position="328"/>
        <end position="462"/>
    </location>
</feature>
<dbReference type="Pfam" id="PF20695">
    <property type="entry name" value="UbiD_N"/>
    <property type="match status" value="1"/>
</dbReference>
<sequence length="588" mass="64394">MGYRNLSECMRDLEAKGWLRRVDVEIDARLEAGVIQRRAYHLGGPALLFTRVKGCRFPMLANLFGTLERTRYIFRDALPMVERLMKAKANPAGALKEALRKPWLYAGAPKALYNALPCKVRSGPVLAHEARVSELPQLVSWPMDGGAYVTLPQVYSESLAKPGFGGSNLGMYRVQLSGKAYEPDREVGLHYQIHRGIGHHHGEAIAAGRPLPVNVFVGGPPSMTLAAVMPLPEGIAELLFAGALGGRRVDMIDGSRSPNGLPILAQADFCICGVVERGEKPEGPFGDHLGYYSLAHDFPVLKVHKVFHRPGAVWPFTTVGRPPQEDTVFGTFIHELTAALVPTVFSGVHEVHAVDAAGVHPLLLAIGSERYVPFAAERQPQELLTNAMSLLGNTQTALSKYVLMAAKEDNPPSTHDMPGFIRHLLERLDLARDFHFITRTTMDTLDYSGISLNQGSKLVLAACGPKKRDLARELPSHFSLPEGFRDARVFAPGIVVLSAPKHDRGRDEHDPRLEALAKHLEGVGGLEGFPWVVACDDAAFTARDWDNFLWVTFTRSDPASDIYGAGGFIHCKHWGCKGPAVIDARLKT</sequence>
<dbReference type="GO" id="GO:0016831">
    <property type="term" value="F:carboxy-lyase activity"/>
    <property type="evidence" value="ECO:0007669"/>
    <property type="project" value="InterPro"/>
</dbReference>
<evidence type="ECO:0000259" key="3">
    <source>
        <dbReference type="Pfam" id="PF20696"/>
    </source>
</evidence>
<dbReference type="Pfam" id="PF20696">
    <property type="entry name" value="UbiD_C"/>
    <property type="match status" value="1"/>
</dbReference>
<dbReference type="InterPro" id="IPR049381">
    <property type="entry name" value="UbiD-like_C"/>
</dbReference>
<comment type="caution">
    <text evidence="4">The sequence shown here is derived from an EMBL/GenBank/DDBJ whole genome shotgun (WGS) entry which is preliminary data.</text>
</comment>
<dbReference type="EMBL" id="AOSV01000031">
    <property type="protein sequence ID" value="EMG36221.1"/>
    <property type="molecule type" value="Genomic_DNA"/>
</dbReference>
<protein>
    <submittedName>
        <fullName evidence="4">3-polyprenyl-4-hydroxybenzoate decarboxylase-like protein</fullName>
    </submittedName>
</protein>
<gene>
    <name evidence="4" type="ORF">PCS_03065</name>
</gene>
<dbReference type="PANTHER" id="PTHR30108">
    <property type="entry name" value="3-OCTAPRENYL-4-HYDROXYBENZOATE CARBOXY-LYASE-RELATED"/>
    <property type="match status" value="1"/>
</dbReference>
<reference evidence="4 5" key="1">
    <citation type="journal article" date="2013" name="Genome Announc.">
        <title>Draft Genome Sequence for Desulfovibrio africanus Strain PCS.</title>
        <authorList>
            <person name="Brown S.D."/>
            <person name="Utturkar S.M."/>
            <person name="Arkin A.P."/>
            <person name="Deutschbauer A.M."/>
            <person name="Elias D.A."/>
            <person name="Hazen T.C."/>
            <person name="Chakraborty R."/>
        </authorList>
    </citation>
    <scope>NUCLEOTIDE SEQUENCE [LARGE SCALE GENOMIC DNA]</scope>
    <source>
        <strain evidence="4 5">PCS</strain>
    </source>
</reference>
<dbReference type="InterPro" id="IPR048304">
    <property type="entry name" value="UbiD_Rift_dom"/>
</dbReference>
<dbReference type="PANTHER" id="PTHR30108:SF7">
    <property type="entry name" value="3-POLYPRENYL-4-HYDROXYBENZOATE DECARBOXYLASE"/>
    <property type="match status" value="1"/>
</dbReference>
<name>M5PZX4_DESAF</name>
<dbReference type="RefSeq" id="WP_005988706.1">
    <property type="nucleotide sequence ID" value="NZ_AOSV01000031.1"/>
</dbReference>
<dbReference type="InterPro" id="IPR002830">
    <property type="entry name" value="UbiD"/>
</dbReference>
<dbReference type="Proteomes" id="UP000011922">
    <property type="component" value="Unassembled WGS sequence"/>
</dbReference>
<dbReference type="Gene3D" id="3.40.1670.10">
    <property type="entry name" value="UbiD C-terminal domain-like"/>
    <property type="match status" value="1"/>
</dbReference>
<dbReference type="InterPro" id="IPR049383">
    <property type="entry name" value="UbiD-like_N"/>
</dbReference>
<organism evidence="4 5">
    <name type="scientific">Desulfocurvibacter africanus PCS</name>
    <dbReference type="NCBI Taxonomy" id="1262666"/>
    <lineage>
        <taxon>Bacteria</taxon>
        <taxon>Pseudomonadati</taxon>
        <taxon>Thermodesulfobacteriota</taxon>
        <taxon>Desulfovibrionia</taxon>
        <taxon>Desulfovibrionales</taxon>
        <taxon>Desulfovibrionaceae</taxon>
        <taxon>Desulfocurvibacter</taxon>
    </lineage>
</organism>
<dbReference type="SUPFAM" id="SSF50475">
    <property type="entry name" value="FMN-binding split barrel"/>
    <property type="match status" value="1"/>
</dbReference>
<feature type="domain" description="3-octaprenyl-4-hydroxybenzoate carboxy-lyase-like N-terminal" evidence="2">
    <location>
        <begin position="11"/>
        <end position="87"/>
    </location>
</feature>
<evidence type="ECO:0000259" key="1">
    <source>
        <dbReference type="Pfam" id="PF01977"/>
    </source>
</evidence>
<dbReference type="AlphaFoldDB" id="M5PZX4"/>
<evidence type="ECO:0000259" key="2">
    <source>
        <dbReference type="Pfam" id="PF20695"/>
    </source>
</evidence>
<accession>M5PZX4</accession>
<dbReference type="OrthoDB" id="9809841at2"/>
<evidence type="ECO:0000313" key="5">
    <source>
        <dbReference type="Proteomes" id="UP000011922"/>
    </source>
</evidence>